<name>A0AAV1B1X7_VICFA</name>
<evidence type="ECO:0000256" key="1">
    <source>
        <dbReference type="SAM" id="MobiDB-lite"/>
    </source>
</evidence>
<gene>
    <name evidence="2" type="ORF">VFH_VI043600</name>
</gene>
<reference evidence="2 3" key="1">
    <citation type="submission" date="2023-01" db="EMBL/GenBank/DDBJ databases">
        <authorList>
            <person name="Kreplak J."/>
        </authorList>
    </citation>
    <scope>NUCLEOTIDE SEQUENCE [LARGE SCALE GENOMIC DNA]</scope>
</reference>
<keyword evidence="3" id="KW-1185">Reference proteome</keyword>
<accession>A0AAV1B1X7</accession>
<dbReference type="Proteomes" id="UP001157006">
    <property type="component" value="Chromosome 6"/>
</dbReference>
<protein>
    <submittedName>
        <fullName evidence="2">Uncharacterized protein</fullName>
    </submittedName>
</protein>
<evidence type="ECO:0000313" key="3">
    <source>
        <dbReference type="Proteomes" id="UP001157006"/>
    </source>
</evidence>
<proteinExistence type="predicted"/>
<organism evidence="2 3">
    <name type="scientific">Vicia faba</name>
    <name type="common">Broad bean</name>
    <name type="synonym">Faba vulgaris</name>
    <dbReference type="NCBI Taxonomy" id="3906"/>
    <lineage>
        <taxon>Eukaryota</taxon>
        <taxon>Viridiplantae</taxon>
        <taxon>Streptophyta</taxon>
        <taxon>Embryophyta</taxon>
        <taxon>Tracheophyta</taxon>
        <taxon>Spermatophyta</taxon>
        <taxon>Magnoliopsida</taxon>
        <taxon>eudicotyledons</taxon>
        <taxon>Gunneridae</taxon>
        <taxon>Pentapetalae</taxon>
        <taxon>rosids</taxon>
        <taxon>fabids</taxon>
        <taxon>Fabales</taxon>
        <taxon>Fabaceae</taxon>
        <taxon>Papilionoideae</taxon>
        <taxon>50 kb inversion clade</taxon>
        <taxon>NPAAA clade</taxon>
        <taxon>Hologalegina</taxon>
        <taxon>IRL clade</taxon>
        <taxon>Fabeae</taxon>
        <taxon>Vicia</taxon>
    </lineage>
</organism>
<evidence type="ECO:0000313" key="2">
    <source>
        <dbReference type="EMBL" id="CAI8616745.1"/>
    </source>
</evidence>
<feature type="region of interest" description="Disordered" evidence="1">
    <location>
        <begin position="1"/>
        <end position="21"/>
    </location>
</feature>
<dbReference type="EMBL" id="OX451741">
    <property type="protein sequence ID" value="CAI8616745.1"/>
    <property type="molecule type" value="Genomic_DNA"/>
</dbReference>
<dbReference type="AlphaFoldDB" id="A0AAV1B1X7"/>
<sequence length="277" mass="32223">MLKLSKNTPHKLHWQPPRESGQLTEEPNIALEVYLLDNTSHLAVKNVNLSVQNQTDPSKITVFLYKSCAVVIIHHIPAVFDFHFLFYLYLQQKSTLACVPCWPVDKVSNHWKRLSFDDTWVQYFINIEAFFRQAINDLFLRKQIDNPLQANNADIEAEWGLSKACEEKLIAFEFENQTRVDKYFAFDQQISSYRIQISDLQKKIVGVKRKKTLLDSAEALPSQSEIDDEIQKGIAHGEKALNINDRISELMTKKTRLNNKIVFEKARFEDFKSQFPS</sequence>